<dbReference type="GO" id="GO:0033540">
    <property type="term" value="P:fatty acid beta-oxidation using acyl-CoA oxidase"/>
    <property type="evidence" value="ECO:0007669"/>
    <property type="project" value="TreeGrafter"/>
</dbReference>
<feature type="binding site" evidence="12">
    <location>
        <position position="185"/>
    </location>
    <ligand>
        <name>FAD</name>
        <dbReference type="ChEBI" id="CHEBI:57692"/>
    </ligand>
</feature>
<dbReference type="EMBL" id="JARKIE010000011">
    <property type="protein sequence ID" value="KAJ7703897.1"/>
    <property type="molecule type" value="Genomic_DNA"/>
</dbReference>
<evidence type="ECO:0000256" key="4">
    <source>
        <dbReference type="ARBA" id="ARBA00022630"/>
    </source>
</evidence>
<reference evidence="16" key="1">
    <citation type="submission" date="2023-03" db="EMBL/GenBank/DDBJ databases">
        <title>Massive genome expansion in bonnet fungi (Mycena s.s.) driven by repeated elements and novel gene families across ecological guilds.</title>
        <authorList>
            <consortium name="Lawrence Berkeley National Laboratory"/>
            <person name="Harder C.B."/>
            <person name="Miyauchi S."/>
            <person name="Viragh M."/>
            <person name="Kuo A."/>
            <person name="Thoen E."/>
            <person name="Andreopoulos B."/>
            <person name="Lu D."/>
            <person name="Skrede I."/>
            <person name="Drula E."/>
            <person name="Henrissat B."/>
            <person name="Morin E."/>
            <person name="Kohler A."/>
            <person name="Barry K."/>
            <person name="LaButti K."/>
            <person name="Morin E."/>
            <person name="Salamov A."/>
            <person name="Lipzen A."/>
            <person name="Mereny Z."/>
            <person name="Hegedus B."/>
            <person name="Baldrian P."/>
            <person name="Stursova M."/>
            <person name="Weitz H."/>
            <person name="Taylor A."/>
            <person name="Grigoriev I.V."/>
            <person name="Nagy L.G."/>
            <person name="Martin F."/>
            <person name="Kauserud H."/>
        </authorList>
    </citation>
    <scope>NUCLEOTIDE SEQUENCE</scope>
    <source>
        <strain evidence="16">CBHHK067</strain>
    </source>
</reference>
<evidence type="ECO:0000313" key="16">
    <source>
        <dbReference type="EMBL" id="KAJ7703897.1"/>
    </source>
</evidence>
<keyword evidence="4 10" id="KW-0285">Flavoprotein</keyword>
<dbReference type="SUPFAM" id="SSF47203">
    <property type="entry name" value="Acyl-CoA dehydrogenase C-terminal domain-like"/>
    <property type="match status" value="2"/>
</dbReference>
<dbReference type="FunFam" id="2.40.110.10:FF:000003">
    <property type="entry name" value="Acyl-coenzyme A oxidase"/>
    <property type="match status" value="1"/>
</dbReference>
<keyword evidence="6" id="KW-0276">Fatty acid metabolism</keyword>
<evidence type="ECO:0000259" key="13">
    <source>
        <dbReference type="Pfam" id="PF01756"/>
    </source>
</evidence>
<evidence type="ECO:0000256" key="10">
    <source>
        <dbReference type="PIRNR" id="PIRNR000168"/>
    </source>
</evidence>
<evidence type="ECO:0000256" key="12">
    <source>
        <dbReference type="PIRSR" id="PIRSR000168-2"/>
    </source>
</evidence>
<evidence type="ECO:0000256" key="9">
    <source>
        <dbReference type="ARBA" id="ARBA00023140"/>
    </source>
</evidence>
<comment type="caution">
    <text evidence="16">The sequence shown here is derived from an EMBL/GenBank/DDBJ whole genome shotgun (WGS) entry which is preliminary data.</text>
</comment>
<keyword evidence="7" id="KW-0560">Oxidoreductase</keyword>
<name>A0AAD7M6P4_MYCRO</name>
<proteinExistence type="inferred from homology"/>
<dbReference type="InterPro" id="IPR036250">
    <property type="entry name" value="AcylCo_DH-like_C"/>
</dbReference>
<dbReference type="GO" id="GO:0003997">
    <property type="term" value="F:acyl-CoA oxidase activity"/>
    <property type="evidence" value="ECO:0007669"/>
    <property type="project" value="InterPro"/>
</dbReference>
<keyword evidence="8" id="KW-0443">Lipid metabolism</keyword>
<dbReference type="PIRSF" id="PIRSF000168">
    <property type="entry name" value="Acyl-CoA_oxidase"/>
    <property type="match status" value="1"/>
</dbReference>
<dbReference type="Proteomes" id="UP001221757">
    <property type="component" value="Unassembled WGS sequence"/>
</dbReference>
<evidence type="ECO:0000259" key="14">
    <source>
        <dbReference type="Pfam" id="PF14749"/>
    </source>
</evidence>
<sequence length="680" mass="74284">MPPAHDPSKQNAIDMAKARSTTSINVPDIRDFLYNGSAQWRRREQIVKILSTDPLFDKSQRVFASRKEQYIRGQALTNRLYGLQEIHKWSPEDATLAMSVVDDSLPIALHNVAFEPVFRLQASPELFSKYAGLIASRGILGCYLQTELGHGTNVGRLETTATYIPETREFEIDSPTLTSTKWWIGALGKTATHGVVQAKLILPGGKDVGPHLFFIQLRSLDTHKVLPDIIIGDIGPKALAGFAATDNGFARFDHVRIPKENMLSKFAGVTDAGEYVTPPHAKLSYGGMLYIRSGMVTAAGWLIAKGATVAIRYGTVRRQGEVGPDGLERQTISYPSLHVRLIPLLARAHVFIKLGRALSEGFDALARGLSSGDTSKLAEMHVTTSGLKVLVSTTGIQDLETARRSMGGHGYSAFAGVGKMYADYLPAATYEGENFVLDGQVLRAALKAFRALFSTTPRPAVTSLSPSSYYLRLLMDEKLVPPELSPESWKQPAAAILLLEWRAALIVHEIAQTIGAPDATATQRVSRAVTEAFVAPRVGEMIEALSTKLKQREAEVVKKLYLLYLLTTVESALVDLLSFGLFRAAPTGDPPRSRDPTRALRLAIAGLCGELLPQAIGLSDAFGFSDWELDSALGVHDGKVYEALWARVQHEPLNQTEVTEAYEASIKPMLLRGQRMAAKL</sequence>
<keyword evidence="5 10" id="KW-0274">FAD</keyword>
<evidence type="ECO:0000259" key="15">
    <source>
        <dbReference type="Pfam" id="PF22924"/>
    </source>
</evidence>
<feature type="domain" description="Acyl-coenzyme A oxidase N-terminal" evidence="14">
    <location>
        <begin position="26"/>
        <end position="135"/>
    </location>
</feature>
<dbReference type="InterPro" id="IPR009100">
    <property type="entry name" value="AcylCoA_DH/oxidase_NM_dom_sf"/>
</dbReference>
<dbReference type="GO" id="GO:0005777">
    <property type="term" value="C:peroxisome"/>
    <property type="evidence" value="ECO:0007669"/>
    <property type="project" value="UniProtKB-SubCell"/>
</dbReference>
<dbReference type="Gene3D" id="2.40.110.10">
    <property type="entry name" value="Butyryl-CoA Dehydrogenase, subunit A, domain 2"/>
    <property type="match status" value="1"/>
</dbReference>
<dbReference type="GO" id="GO:0071949">
    <property type="term" value="F:FAD binding"/>
    <property type="evidence" value="ECO:0007669"/>
    <property type="project" value="InterPro"/>
</dbReference>
<feature type="binding site" evidence="12">
    <location>
        <position position="146"/>
    </location>
    <ligand>
        <name>FAD</name>
        <dbReference type="ChEBI" id="CHEBI:57692"/>
    </ligand>
</feature>
<evidence type="ECO:0000256" key="11">
    <source>
        <dbReference type="PIRSR" id="PIRSR000168-1"/>
    </source>
</evidence>
<comment type="subcellular location">
    <subcellularLocation>
        <location evidence="2">Peroxisome</location>
    </subcellularLocation>
</comment>
<dbReference type="GO" id="GO:0055088">
    <property type="term" value="P:lipid homeostasis"/>
    <property type="evidence" value="ECO:0007669"/>
    <property type="project" value="TreeGrafter"/>
</dbReference>
<evidence type="ECO:0000256" key="3">
    <source>
        <dbReference type="ARBA" id="ARBA00006288"/>
    </source>
</evidence>
<feature type="active site" description="Proton acceptor" evidence="11">
    <location>
        <position position="431"/>
    </location>
</feature>
<accession>A0AAD7M6P4</accession>
<dbReference type="InterPro" id="IPR046373">
    <property type="entry name" value="Acyl-CoA_Oxase/DH_mid-dom_sf"/>
</dbReference>
<dbReference type="Pfam" id="PF01756">
    <property type="entry name" value="ACOX"/>
    <property type="match status" value="1"/>
</dbReference>
<organism evidence="16 17">
    <name type="scientific">Mycena rosella</name>
    <name type="common">Pink bonnet</name>
    <name type="synonym">Agaricus rosellus</name>
    <dbReference type="NCBI Taxonomy" id="1033263"/>
    <lineage>
        <taxon>Eukaryota</taxon>
        <taxon>Fungi</taxon>
        <taxon>Dikarya</taxon>
        <taxon>Basidiomycota</taxon>
        <taxon>Agaricomycotina</taxon>
        <taxon>Agaricomycetes</taxon>
        <taxon>Agaricomycetidae</taxon>
        <taxon>Agaricales</taxon>
        <taxon>Marasmiineae</taxon>
        <taxon>Mycenaceae</taxon>
        <taxon>Mycena</taxon>
    </lineage>
</organism>
<dbReference type="GO" id="GO:0005504">
    <property type="term" value="F:fatty acid binding"/>
    <property type="evidence" value="ECO:0007669"/>
    <property type="project" value="TreeGrafter"/>
</dbReference>
<dbReference type="InterPro" id="IPR012258">
    <property type="entry name" value="Acyl-CoA_oxidase"/>
</dbReference>
<feature type="domain" description="Acyl-CoA oxidase C-alpha1" evidence="15">
    <location>
        <begin position="285"/>
        <end position="445"/>
    </location>
</feature>
<evidence type="ECO:0000313" key="17">
    <source>
        <dbReference type="Proteomes" id="UP001221757"/>
    </source>
</evidence>
<comment type="cofactor">
    <cofactor evidence="1">
        <name>FAD</name>
        <dbReference type="ChEBI" id="CHEBI:57692"/>
    </cofactor>
</comment>
<gene>
    <name evidence="16" type="ORF">B0H17DRAFT_974700</name>
</gene>
<dbReference type="PANTHER" id="PTHR10909:SF250">
    <property type="entry name" value="PEROXISOMAL ACYL-COENZYME A OXIDASE 1"/>
    <property type="match status" value="1"/>
</dbReference>
<comment type="similarity">
    <text evidence="3 10">Belongs to the acyl-CoA oxidase family.</text>
</comment>
<keyword evidence="9" id="KW-0576">Peroxisome</keyword>
<dbReference type="Gene3D" id="1.10.540.10">
    <property type="entry name" value="Acyl-CoA dehydrogenase/oxidase, N-terminal domain"/>
    <property type="match status" value="1"/>
</dbReference>
<dbReference type="Pfam" id="PF14749">
    <property type="entry name" value="Acyl-CoA_ox_N"/>
    <property type="match status" value="1"/>
</dbReference>
<evidence type="ECO:0000256" key="6">
    <source>
        <dbReference type="ARBA" id="ARBA00022832"/>
    </source>
</evidence>
<evidence type="ECO:0000256" key="7">
    <source>
        <dbReference type="ARBA" id="ARBA00023002"/>
    </source>
</evidence>
<dbReference type="InterPro" id="IPR029320">
    <property type="entry name" value="Acyl-CoA_ox_N"/>
</dbReference>
<evidence type="ECO:0000256" key="5">
    <source>
        <dbReference type="ARBA" id="ARBA00022827"/>
    </source>
</evidence>
<dbReference type="InterPro" id="IPR002655">
    <property type="entry name" value="Acyl-CoA_oxidase_C"/>
</dbReference>
<dbReference type="InterPro" id="IPR037069">
    <property type="entry name" value="AcylCoA_DH/ox_N_sf"/>
</dbReference>
<evidence type="ECO:0000256" key="1">
    <source>
        <dbReference type="ARBA" id="ARBA00001974"/>
    </source>
</evidence>
<dbReference type="PANTHER" id="PTHR10909">
    <property type="entry name" value="ELECTRON TRANSPORT OXIDOREDUCTASE"/>
    <property type="match status" value="1"/>
</dbReference>
<dbReference type="SUPFAM" id="SSF56645">
    <property type="entry name" value="Acyl-CoA dehydrogenase NM domain-like"/>
    <property type="match status" value="1"/>
</dbReference>
<dbReference type="Pfam" id="PF22924">
    <property type="entry name" value="ACOX_C_alpha1"/>
    <property type="match status" value="1"/>
</dbReference>
<evidence type="ECO:0000256" key="2">
    <source>
        <dbReference type="ARBA" id="ARBA00004275"/>
    </source>
</evidence>
<protein>
    <recommendedName>
        <fullName evidence="10">Acyl-coenzyme A oxidase</fullName>
    </recommendedName>
</protein>
<dbReference type="AlphaFoldDB" id="A0AAD7M6P4"/>
<dbReference type="InterPro" id="IPR055060">
    <property type="entry name" value="ACOX_C_alpha1"/>
</dbReference>
<evidence type="ECO:0000256" key="8">
    <source>
        <dbReference type="ARBA" id="ARBA00023098"/>
    </source>
</evidence>
<feature type="domain" description="Acyl-CoA oxidase C-terminal" evidence="13">
    <location>
        <begin position="496"/>
        <end position="670"/>
    </location>
</feature>
<keyword evidence="17" id="KW-1185">Reference proteome</keyword>
<dbReference type="Gene3D" id="1.20.140.10">
    <property type="entry name" value="Butyryl-CoA Dehydrogenase, subunit A, domain 3"/>
    <property type="match status" value="2"/>
</dbReference>